<keyword evidence="2 6" id="KW-0813">Transport</keyword>
<dbReference type="SUPFAM" id="SSF118215">
    <property type="entry name" value="Proton glutamate symport protein"/>
    <property type="match status" value="1"/>
</dbReference>
<dbReference type="PRINTS" id="PR00173">
    <property type="entry name" value="EDTRNSPORT"/>
</dbReference>
<evidence type="ECO:0000256" key="1">
    <source>
        <dbReference type="ARBA" id="ARBA00004141"/>
    </source>
</evidence>
<feature type="transmembrane region" description="Helical" evidence="6">
    <location>
        <begin position="58"/>
        <end position="77"/>
    </location>
</feature>
<evidence type="ECO:0000313" key="9">
    <source>
        <dbReference type="RefSeq" id="XP_055867938.1"/>
    </source>
</evidence>
<feature type="transmembrane region" description="Helical" evidence="6">
    <location>
        <begin position="279"/>
        <end position="299"/>
    </location>
</feature>
<feature type="region of interest" description="Disordered" evidence="7">
    <location>
        <begin position="502"/>
        <end position="532"/>
    </location>
</feature>
<feature type="transmembrane region" description="Helical" evidence="6">
    <location>
        <begin position="380"/>
        <end position="401"/>
    </location>
</feature>
<organism evidence="8 10">
    <name type="scientific">Biomphalaria glabrata</name>
    <name type="common">Bloodfluke planorb</name>
    <name type="synonym">Freshwater snail</name>
    <dbReference type="NCBI Taxonomy" id="6526"/>
    <lineage>
        <taxon>Eukaryota</taxon>
        <taxon>Metazoa</taxon>
        <taxon>Spiralia</taxon>
        <taxon>Lophotrochozoa</taxon>
        <taxon>Mollusca</taxon>
        <taxon>Gastropoda</taxon>
        <taxon>Heterobranchia</taxon>
        <taxon>Euthyneura</taxon>
        <taxon>Panpulmonata</taxon>
        <taxon>Hygrophila</taxon>
        <taxon>Lymnaeoidea</taxon>
        <taxon>Planorbidae</taxon>
        <taxon>Biomphalaria</taxon>
    </lineage>
</organism>
<feature type="transmembrane region" description="Helical" evidence="6">
    <location>
        <begin position="311"/>
        <end position="335"/>
    </location>
</feature>
<comment type="subcellular location">
    <subcellularLocation>
        <location evidence="1 6">Membrane</location>
        <topology evidence="1 6">Multi-pass membrane protein</topology>
    </subcellularLocation>
</comment>
<keyword evidence="5 6" id="KW-0472">Membrane</keyword>
<dbReference type="OrthoDB" id="5877963at2759"/>
<feature type="transmembrane region" description="Helical" evidence="6">
    <location>
        <begin position="440"/>
        <end position="465"/>
    </location>
</feature>
<keyword evidence="6" id="KW-0769">Symport</keyword>
<feature type="transmembrane region" description="Helical" evidence="6">
    <location>
        <begin position="97"/>
        <end position="117"/>
    </location>
</feature>
<feature type="transmembrane region" description="Helical" evidence="6">
    <location>
        <begin position="413"/>
        <end position="434"/>
    </location>
</feature>
<feature type="compositionally biased region" description="Polar residues" evidence="7">
    <location>
        <begin position="502"/>
        <end position="517"/>
    </location>
</feature>
<feature type="transmembrane region" description="Helical" evidence="6">
    <location>
        <begin position="129"/>
        <end position="155"/>
    </location>
</feature>
<dbReference type="InterPro" id="IPR001991">
    <property type="entry name" value="Na-dicarboxylate_symporter"/>
</dbReference>
<dbReference type="Proteomes" id="UP001165740">
    <property type="component" value="Chromosome 15"/>
</dbReference>
<feature type="transmembrane region" description="Helical" evidence="6">
    <location>
        <begin position="347"/>
        <end position="368"/>
    </location>
</feature>
<feature type="transmembrane region" description="Helical" evidence="6">
    <location>
        <begin position="238"/>
        <end position="258"/>
    </location>
</feature>
<dbReference type="OMA" id="LTQMVMV"/>
<name>A0A9W2YYZ8_BIOGL</name>
<dbReference type="Pfam" id="PF00375">
    <property type="entry name" value="SDF"/>
    <property type="match status" value="1"/>
</dbReference>
<feature type="compositionally biased region" description="Basic and acidic residues" evidence="7">
    <location>
        <begin position="518"/>
        <end position="532"/>
    </location>
</feature>
<evidence type="ECO:0000256" key="6">
    <source>
        <dbReference type="RuleBase" id="RU361216"/>
    </source>
</evidence>
<evidence type="ECO:0000313" key="8">
    <source>
        <dbReference type="Proteomes" id="UP001165740"/>
    </source>
</evidence>
<protein>
    <recommendedName>
        <fullName evidence="6">Amino acid transporter</fullName>
    </recommendedName>
</protein>
<dbReference type="GO" id="GO:0005313">
    <property type="term" value="F:L-glutamate transmembrane transporter activity"/>
    <property type="evidence" value="ECO:0007669"/>
    <property type="project" value="TreeGrafter"/>
</dbReference>
<dbReference type="GeneID" id="106055717"/>
<evidence type="ECO:0000313" key="10">
    <source>
        <dbReference type="RefSeq" id="XP_055867939.1"/>
    </source>
</evidence>
<sequence length="532" mass="57634">MTRKVNHVHSTSDDCDLELTTPLRMTADATNAAMEEPQKLDIKEKSFKRKIGMIIKQNGLILATFVGILLGFCLGLGLRELEMSDHALMWLGLPGELFLRCLKATIVPLVVTMVITCTATLDPRSNGKIAVVALLGFFLTQVVACTIAIVMFFIFKPDGTLTGDQDKKYGTDLETQDVFADLFRNFFPDNVVGAAISQTVTVYEKKESHQIIANSTNNVTKIVVTLERSIGKSDGMNILGLITICTAIGIAANATLSVNSEFLRFFKQAQDVMFVIIRWLFWTTPIGVLSLIAKSIAAVDDIAEVFRSLGLLVGAVIVGLAIHLLIVLPAVYFLLTRKNPYLFLIRCIRPFIVAFAATATSVAMPDMLTSADKNNVAKHVSAFVIPMSVTLHADGSALYITSSVLFLAQTSSLGVSVGDIVVTGILSSVLSLAIPPVPSSSIVTLIIIMTSLNIPLQGVALLFAVEWLLDRFRSGVNAISHVMVAAFTSAICGSGSTEQLEQNIESPKSTEIVQQISETDKDKEDETQRSKL</sequence>
<dbReference type="Gene3D" id="1.10.3860.10">
    <property type="entry name" value="Sodium:dicarboxylate symporter"/>
    <property type="match status" value="1"/>
</dbReference>
<keyword evidence="3 6" id="KW-0812">Transmembrane</keyword>
<evidence type="ECO:0000256" key="2">
    <source>
        <dbReference type="ARBA" id="ARBA00022448"/>
    </source>
</evidence>
<dbReference type="RefSeq" id="XP_055867938.1">
    <property type="nucleotide sequence ID" value="XM_056011963.1"/>
</dbReference>
<comment type="similarity">
    <text evidence="6">Belongs to the dicarboxylate/amino acid:cation symporter (DAACS) (TC 2.A.23) family.</text>
</comment>
<dbReference type="InterPro" id="IPR050746">
    <property type="entry name" value="DAACS"/>
</dbReference>
<gene>
    <name evidence="9 10" type="primary">LOC106055717</name>
</gene>
<dbReference type="AlphaFoldDB" id="A0A9W2YYZ8"/>
<keyword evidence="8" id="KW-1185">Reference proteome</keyword>
<dbReference type="PANTHER" id="PTHR11958">
    <property type="entry name" value="SODIUM/DICARBOXYLATE SYMPORTER-RELATED"/>
    <property type="match status" value="1"/>
</dbReference>
<dbReference type="PANTHER" id="PTHR11958:SF63">
    <property type="entry name" value="AMINO ACID TRANSPORTER"/>
    <property type="match status" value="1"/>
</dbReference>
<dbReference type="GO" id="GO:0015501">
    <property type="term" value="F:glutamate:sodium symporter activity"/>
    <property type="evidence" value="ECO:0007669"/>
    <property type="project" value="TreeGrafter"/>
</dbReference>
<proteinExistence type="inferred from homology"/>
<dbReference type="GO" id="GO:0005886">
    <property type="term" value="C:plasma membrane"/>
    <property type="evidence" value="ECO:0007669"/>
    <property type="project" value="TreeGrafter"/>
</dbReference>
<dbReference type="GO" id="GO:0015175">
    <property type="term" value="F:neutral L-amino acid transmembrane transporter activity"/>
    <property type="evidence" value="ECO:0007669"/>
    <property type="project" value="TreeGrafter"/>
</dbReference>
<dbReference type="RefSeq" id="XP_055867939.1">
    <property type="nucleotide sequence ID" value="XM_056011964.1"/>
</dbReference>
<evidence type="ECO:0000256" key="4">
    <source>
        <dbReference type="ARBA" id="ARBA00022989"/>
    </source>
</evidence>
<dbReference type="InterPro" id="IPR036458">
    <property type="entry name" value="Na:dicarbo_symporter_sf"/>
</dbReference>
<reference evidence="9 10" key="1">
    <citation type="submission" date="2025-04" db="UniProtKB">
        <authorList>
            <consortium name="RefSeq"/>
        </authorList>
    </citation>
    <scope>IDENTIFICATION</scope>
</reference>
<accession>A0A9W2YYZ8</accession>
<keyword evidence="4 6" id="KW-1133">Transmembrane helix</keyword>
<evidence type="ECO:0000256" key="7">
    <source>
        <dbReference type="SAM" id="MobiDB-lite"/>
    </source>
</evidence>
<evidence type="ECO:0000256" key="3">
    <source>
        <dbReference type="ARBA" id="ARBA00022692"/>
    </source>
</evidence>
<evidence type="ECO:0000256" key="5">
    <source>
        <dbReference type="ARBA" id="ARBA00023136"/>
    </source>
</evidence>